<dbReference type="AlphaFoldDB" id="A0A8D2LI04"/>
<keyword evidence="13" id="KW-1185">Reference proteome</keyword>
<dbReference type="Gene3D" id="1.20.1070.10">
    <property type="entry name" value="Rhodopsin 7-helix transmembrane proteins"/>
    <property type="match status" value="2"/>
</dbReference>
<evidence type="ECO:0000256" key="8">
    <source>
        <dbReference type="ARBA" id="ARBA00023224"/>
    </source>
</evidence>
<feature type="transmembrane region" description="Helical" evidence="10">
    <location>
        <begin position="194"/>
        <end position="217"/>
    </location>
</feature>
<sequence length="334" mass="37911">MAALEQKLTLFSPSYSSPVSASLTNNGSIAENSTCGYVRKDHNINDGGIFSMIFITLFICLVGFVCNGMVIWLLGFRIKRTPINTYLLNLSIADFGVVTSVIAIDAYWLVAKLDYSQYRDPLKSIFRTLFLFMYSNSQFLLTVISIDRCVSVFFPLWYRCHRPPYLSTVVCAAIWILTFLLSPLHAILFLTIQYFAMNVLLCYPLMAIATLILFVKVRHKPRNRGRSKSLTVILLSLLFFLIFGIPVNLTTVLTYYYFLYDIDPRNFFSDDPSLSDLCIAVNSSINPVHYFLAGRQKTILRGVSKYSCMSPSLAQFCEDKIFKNVFGVVETLGQ</sequence>
<dbReference type="PRINTS" id="PR02108">
    <property type="entry name" value="MRGPCRFAMILY"/>
</dbReference>
<protein>
    <recommendedName>
        <fullName evidence="11">G-protein coupled receptors family 1 profile domain-containing protein</fullName>
    </recommendedName>
</protein>
<keyword evidence="4 10" id="KW-1133">Transmembrane helix</keyword>
<keyword evidence="8" id="KW-0807">Transducer</keyword>
<organism evidence="12 13">
    <name type="scientific">Varanus komodoensis</name>
    <name type="common">Komodo dragon</name>
    <dbReference type="NCBI Taxonomy" id="61221"/>
    <lineage>
        <taxon>Eukaryota</taxon>
        <taxon>Metazoa</taxon>
        <taxon>Chordata</taxon>
        <taxon>Craniata</taxon>
        <taxon>Vertebrata</taxon>
        <taxon>Euteleostomi</taxon>
        <taxon>Lepidosauria</taxon>
        <taxon>Squamata</taxon>
        <taxon>Bifurcata</taxon>
        <taxon>Unidentata</taxon>
        <taxon>Episquamata</taxon>
        <taxon>Toxicofera</taxon>
        <taxon>Anguimorpha</taxon>
        <taxon>Paleoanguimorpha</taxon>
        <taxon>Varanoidea</taxon>
        <taxon>Varanidae</taxon>
        <taxon>Varanus</taxon>
    </lineage>
</organism>
<dbReference type="Pfam" id="PF00001">
    <property type="entry name" value="7tm_1"/>
    <property type="match status" value="1"/>
</dbReference>
<keyword evidence="7" id="KW-0675">Receptor</keyword>
<keyword evidence="3 10" id="KW-0812">Transmembrane</keyword>
<dbReference type="PROSITE" id="PS50262">
    <property type="entry name" value="G_PROTEIN_RECEP_F1_2"/>
    <property type="match status" value="1"/>
</dbReference>
<evidence type="ECO:0000256" key="7">
    <source>
        <dbReference type="ARBA" id="ARBA00023170"/>
    </source>
</evidence>
<feature type="transmembrane region" description="Helical" evidence="10">
    <location>
        <begin position="165"/>
        <end position="188"/>
    </location>
</feature>
<evidence type="ECO:0000256" key="4">
    <source>
        <dbReference type="ARBA" id="ARBA00022989"/>
    </source>
</evidence>
<dbReference type="OMA" id="CDSWTES"/>
<accession>A0A8D2LI04</accession>
<evidence type="ECO:0000256" key="3">
    <source>
        <dbReference type="ARBA" id="ARBA00022692"/>
    </source>
</evidence>
<evidence type="ECO:0000256" key="2">
    <source>
        <dbReference type="ARBA" id="ARBA00022475"/>
    </source>
</evidence>
<dbReference type="GO" id="GO:0005886">
    <property type="term" value="C:plasma membrane"/>
    <property type="evidence" value="ECO:0007669"/>
    <property type="project" value="UniProtKB-SubCell"/>
</dbReference>
<dbReference type="InterPro" id="IPR017452">
    <property type="entry name" value="GPCR_Rhodpsn_7TM"/>
</dbReference>
<dbReference type="PANTHER" id="PTHR11334:SF68">
    <property type="entry name" value="G-PROTEIN COUPLED RECEPTORS FAMILY 1 PROFILE DOMAIN-CONTAINING PROTEIN-RELATED"/>
    <property type="match status" value="1"/>
</dbReference>
<keyword evidence="5" id="KW-0297">G-protein coupled receptor</keyword>
<dbReference type="PANTHER" id="PTHR11334">
    <property type="entry name" value="MAS-RELATED G-PROTEIN COUPLED RECEPTOR"/>
    <property type="match status" value="1"/>
</dbReference>
<comment type="subcellular location">
    <subcellularLocation>
        <location evidence="1">Cell membrane</location>
        <topology evidence="1">Multi-pass membrane protein</topology>
    </subcellularLocation>
</comment>
<comment type="similarity">
    <text evidence="9">Belongs to the G-protein coupled receptor 1 family. Mas subfamily.</text>
</comment>
<evidence type="ECO:0000259" key="11">
    <source>
        <dbReference type="PROSITE" id="PS50262"/>
    </source>
</evidence>
<dbReference type="Proteomes" id="UP000694545">
    <property type="component" value="Unplaced"/>
</dbReference>
<reference evidence="12" key="2">
    <citation type="submission" date="2025-09" db="UniProtKB">
        <authorList>
            <consortium name="Ensembl"/>
        </authorList>
    </citation>
    <scope>IDENTIFICATION</scope>
</reference>
<evidence type="ECO:0000256" key="9">
    <source>
        <dbReference type="ARBA" id="ARBA00061394"/>
    </source>
</evidence>
<dbReference type="GO" id="GO:0004930">
    <property type="term" value="F:G protein-coupled receptor activity"/>
    <property type="evidence" value="ECO:0007669"/>
    <property type="project" value="UniProtKB-KW"/>
</dbReference>
<evidence type="ECO:0000256" key="6">
    <source>
        <dbReference type="ARBA" id="ARBA00023136"/>
    </source>
</evidence>
<reference evidence="12" key="1">
    <citation type="submission" date="2025-08" db="UniProtKB">
        <authorList>
            <consortium name="Ensembl"/>
        </authorList>
    </citation>
    <scope>IDENTIFICATION</scope>
</reference>
<keyword evidence="6 10" id="KW-0472">Membrane</keyword>
<dbReference type="Ensembl" id="ENSVKKT00000022247.1">
    <property type="protein sequence ID" value="ENSVKKP00000021703.1"/>
    <property type="gene ID" value="ENSVKKG00000014506.1"/>
</dbReference>
<evidence type="ECO:0000256" key="10">
    <source>
        <dbReference type="SAM" id="Phobius"/>
    </source>
</evidence>
<evidence type="ECO:0000313" key="13">
    <source>
        <dbReference type="Proteomes" id="UP000694545"/>
    </source>
</evidence>
<evidence type="ECO:0000256" key="1">
    <source>
        <dbReference type="ARBA" id="ARBA00004651"/>
    </source>
</evidence>
<dbReference type="PRINTS" id="PR00237">
    <property type="entry name" value="GPCRRHODOPSN"/>
</dbReference>
<evidence type="ECO:0000313" key="12">
    <source>
        <dbReference type="Ensembl" id="ENSVKKP00000021703.1"/>
    </source>
</evidence>
<feature type="transmembrane region" description="Helical" evidence="10">
    <location>
        <begin position="86"/>
        <end position="110"/>
    </location>
</feature>
<proteinExistence type="inferred from homology"/>
<dbReference type="InterPro" id="IPR000276">
    <property type="entry name" value="GPCR_Rhodpsn"/>
</dbReference>
<dbReference type="FunFam" id="1.20.1070.10:FF:000193">
    <property type="entry name" value="Mas-related G-protein coupled receptor member E"/>
    <property type="match status" value="1"/>
</dbReference>
<dbReference type="SUPFAM" id="SSF81321">
    <property type="entry name" value="Family A G protein-coupled receptor-like"/>
    <property type="match status" value="1"/>
</dbReference>
<keyword evidence="2" id="KW-1003">Cell membrane</keyword>
<feature type="transmembrane region" description="Helical" evidence="10">
    <location>
        <begin position="49"/>
        <end position="74"/>
    </location>
</feature>
<name>A0A8D2LI04_VARKO</name>
<feature type="domain" description="G-protein coupled receptors family 1 profile" evidence="11">
    <location>
        <begin position="66"/>
        <end position="290"/>
    </location>
</feature>
<evidence type="ECO:0000256" key="5">
    <source>
        <dbReference type="ARBA" id="ARBA00023040"/>
    </source>
</evidence>
<dbReference type="InterPro" id="IPR026234">
    <property type="entry name" value="MRGPCRFAMILY"/>
</dbReference>
<feature type="transmembrane region" description="Helical" evidence="10">
    <location>
        <begin position="229"/>
        <end position="258"/>
    </location>
</feature>